<reference evidence="2 3" key="1">
    <citation type="submission" date="2021-03" db="EMBL/GenBank/DDBJ databases">
        <title>Genomic Encyclopedia of Type Strains, Phase IV (KMG-IV): sequencing the most valuable type-strain genomes for metagenomic binning, comparative biology and taxonomic classification.</title>
        <authorList>
            <person name="Goeker M."/>
        </authorList>
    </citation>
    <scope>NUCLEOTIDE SEQUENCE [LARGE SCALE GENOMIC DNA]</scope>
    <source>
        <strain evidence="2 3">DSM 26806</strain>
    </source>
</reference>
<dbReference type="SUPFAM" id="SSF48452">
    <property type="entry name" value="TPR-like"/>
    <property type="match status" value="1"/>
</dbReference>
<dbReference type="Proteomes" id="UP001519288">
    <property type="component" value="Unassembled WGS sequence"/>
</dbReference>
<keyword evidence="1" id="KW-0802">TPR repeat</keyword>
<organism evidence="2 3">
    <name type="scientific">Paenibacillus shirakamiensis</name>
    <dbReference type="NCBI Taxonomy" id="1265935"/>
    <lineage>
        <taxon>Bacteria</taxon>
        <taxon>Bacillati</taxon>
        <taxon>Bacillota</taxon>
        <taxon>Bacilli</taxon>
        <taxon>Bacillales</taxon>
        <taxon>Paenibacillaceae</taxon>
        <taxon>Paenibacillus</taxon>
    </lineage>
</organism>
<keyword evidence="3" id="KW-1185">Reference proteome</keyword>
<protein>
    <submittedName>
        <fullName evidence="2">Tetratricopeptide (TPR) repeat protein</fullName>
    </submittedName>
</protein>
<comment type="caution">
    <text evidence="2">The sequence shown here is derived from an EMBL/GenBank/DDBJ whole genome shotgun (WGS) entry which is preliminary data.</text>
</comment>
<feature type="repeat" description="TPR" evidence="1">
    <location>
        <begin position="290"/>
        <end position="323"/>
    </location>
</feature>
<dbReference type="InterPro" id="IPR019734">
    <property type="entry name" value="TPR_rpt"/>
</dbReference>
<name>A0ABS4JCN0_9BACL</name>
<dbReference type="EMBL" id="JAGGLD010000001">
    <property type="protein sequence ID" value="MBP1999473.1"/>
    <property type="molecule type" value="Genomic_DNA"/>
</dbReference>
<dbReference type="Gene3D" id="1.25.40.10">
    <property type="entry name" value="Tetratricopeptide repeat domain"/>
    <property type="match status" value="1"/>
</dbReference>
<evidence type="ECO:0000313" key="3">
    <source>
        <dbReference type="Proteomes" id="UP001519288"/>
    </source>
</evidence>
<accession>A0ABS4JCN0</accession>
<proteinExistence type="predicted"/>
<evidence type="ECO:0000256" key="1">
    <source>
        <dbReference type="PROSITE-ProRule" id="PRU00339"/>
    </source>
</evidence>
<dbReference type="InterPro" id="IPR011990">
    <property type="entry name" value="TPR-like_helical_dom_sf"/>
</dbReference>
<sequence length="399" mass="46370">MENKRFVRPINNLTKPLLVLYQQSLKCKDRGDLKEAISCLESGLMSTFSTDSSQVSDTPLLAKCWLEYGRLLRADNQHAKAIFALEQCFLSPDHKREAMVFWADLLHEEGYSDCTIAERLTDKLNFASDSKEMCIEILCLIGAYETAYVYYDQEDVESLTGGLKQLYMECLVRLAKYDDALTFASKVMETGQLRQVFYDPIAMDAMLCRWEQGDEEYLNIPNHQLLSEALKRAVKLGFHRLATQIATKDDYLKCELTLHMYSEGYTQAAKYRMDTLHLDTMQDYNKPLAKELSFIKGEMYYDEEDYEIAADLFESLIDLDPLEPSYRFAAASSYLQQSARQMSSKLESSIENNIVMIERTYHYLDIITQSLYIVHRSKWHTDWGPAQRRNRQAMLQFYI</sequence>
<gene>
    <name evidence="2" type="ORF">J2Z69_000492</name>
</gene>
<dbReference type="RefSeq" id="WP_209858818.1">
    <property type="nucleotide sequence ID" value="NZ_JAGGLD010000001.1"/>
</dbReference>
<evidence type="ECO:0000313" key="2">
    <source>
        <dbReference type="EMBL" id="MBP1999473.1"/>
    </source>
</evidence>
<dbReference type="PROSITE" id="PS50005">
    <property type="entry name" value="TPR"/>
    <property type="match status" value="1"/>
</dbReference>